<dbReference type="Pfam" id="PF12708">
    <property type="entry name" value="Pect-lyase_RHGA_epim"/>
    <property type="match status" value="1"/>
</dbReference>
<accession>A0A382I1T9</accession>
<proteinExistence type="predicted"/>
<protein>
    <submittedName>
        <fullName evidence="3">Uncharacterized protein</fullName>
    </submittedName>
</protein>
<organism evidence="3">
    <name type="scientific">marine metagenome</name>
    <dbReference type="NCBI Taxonomy" id="408172"/>
    <lineage>
        <taxon>unclassified sequences</taxon>
        <taxon>metagenomes</taxon>
        <taxon>ecological metagenomes</taxon>
    </lineage>
</organism>
<feature type="domain" description="Rhamnogalacturonase A/B/Epimerase-like pectate lyase" evidence="1">
    <location>
        <begin position="4"/>
        <end position="66"/>
    </location>
</feature>
<evidence type="ECO:0000313" key="3">
    <source>
        <dbReference type="EMBL" id="SVB93590.1"/>
    </source>
</evidence>
<dbReference type="EMBL" id="UINC01064690">
    <property type="protein sequence ID" value="SVB93590.1"/>
    <property type="molecule type" value="Genomic_DNA"/>
</dbReference>
<dbReference type="Pfam" id="PF13229">
    <property type="entry name" value="Beta_helix"/>
    <property type="match status" value="1"/>
</dbReference>
<feature type="non-terminal residue" evidence="3">
    <location>
        <position position="254"/>
    </location>
</feature>
<feature type="domain" description="Right handed beta helix" evidence="2">
    <location>
        <begin position="101"/>
        <end position="220"/>
    </location>
</feature>
<dbReference type="Gene3D" id="2.160.20.10">
    <property type="entry name" value="Single-stranded right-handed beta-helix, Pectin lyase-like"/>
    <property type="match status" value="1"/>
</dbReference>
<dbReference type="InterPro" id="IPR012334">
    <property type="entry name" value="Pectin_lyas_fold"/>
</dbReference>
<gene>
    <name evidence="3" type="ORF">METZ01_LOCUS246444</name>
</gene>
<sequence length="254" mass="27618">MAHAKDFGAVGDGKADDTAELQHAINDGERRVVIPHGTYRITKSLVIDLDKVGFTSISGDGGTATIVMDGPGPALRMVGTHQGTADPPSFKPNVWQSQRMPTMSGLEIVGNHPDAIGIQLERTMQATLTGVLIRKCKYGVHLITRNRNTLISHCHIYDGAGKEAIGIYLDGCDLHQINIIGCHVSYHRHAGIKLQRSSVRNLQITGCDIEYNFDAEETDCADVWIDAREAKVREVTISSCTIQAKYSPSGANVR</sequence>
<evidence type="ECO:0000259" key="2">
    <source>
        <dbReference type="Pfam" id="PF13229"/>
    </source>
</evidence>
<dbReference type="InterPro" id="IPR011050">
    <property type="entry name" value="Pectin_lyase_fold/virulence"/>
</dbReference>
<evidence type="ECO:0000259" key="1">
    <source>
        <dbReference type="Pfam" id="PF12708"/>
    </source>
</evidence>
<dbReference type="SUPFAM" id="SSF51126">
    <property type="entry name" value="Pectin lyase-like"/>
    <property type="match status" value="1"/>
</dbReference>
<dbReference type="AlphaFoldDB" id="A0A382I1T9"/>
<reference evidence="3" key="1">
    <citation type="submission" date="2018-05" db="EMBL/GenBank/DDBJ databases">
        <authorList>
            <person name="Lanie J.A."/>
            <person name="Ng W.-L."/>
            <person name="Kazmierczak K.M."/>
            <person name="Andrzejewski T.M."/>
            <person name="Davidsen T.M."/>
            <person name="Wayne K.J."/>
            <person name="Tettelin H."/>
            <person name="Glass J.I."/>
            <person name="Rusch D."/>
            <person name="Podicherti R."/>
            <person name="Tsui H.-C.T."/>
            <person name="Winkler M.E."/>
        </authorList>
    </citation>
    <scope>NUCLEOTIDE SEQUENCE</scope>
</reference>
<dbReference type="InterPro" id="IPR024535">
    <property type="entry name" value="RHGA/B-epi-like_pectate_lyase"/>
</dbReference>
<dbReference type="InterPro" id="IPR039448">
    <property type="entry name" value="Beta_helix"/>
</dbReference>
<name>A0A382I1T9_9ZZZZ</name>